<evidence type="ECO:0000313" key="3">
    <source>
        <dbReference type="Proteomes" id="UP000236161"/>
    </source>
</evidence>
<accession>A0A2I0A9S1</accession>
<dbReference type="PANTHER" id="PTHR36369">
    <property type="entry name" value="TRANSMEMBRANE PROTEIN"/>
    <property type="match status" value="1"/>
</dbReference>
<feature type="transmembrane region" description="Helical" evidence="1">
    <location>
        <begin position="20"/>
        <end position="40"/>
    </location>
</feature>
<protein>
    <submittedName>
        <fullName evidence="2">Uncharacterized protein</fullName>
    </submittedName>
</protein>
<evidence type="ECO:0000256" key="1">
    <source>
        <dbReference type="SAM" id="Phobius"/>
    </source>
</evidence>
<dbReference type="EMBL" id="KZ452008">
    <property type="protein sequence ID" value="PKA52313.1"/>
    <property type="molecule type" value="Genomic_DNA"/>
</dbReference>
<evidence type="ECO:0000313" key="2">
    <source>
        <dbReference type="EMBL" id="PKA52313.1"/>
    </source>
</evidence>
<organism evidence="2 3">
    <name type="scientific">Apostasia shenzhenica</name>
    <dbReference type="NCBI Taxonomy" id="1088818"/>
    <lineage>
        <taxon>Eukaryota</taxon>
        <taxon>Viridiplantae</taxon>
        <taxon>Streptophyta</taxon>
        <taxon>Embryophyta</taxon>
        <taxon>Tracheophyta</taxon>
        <taxon>Spermatophyta</taxon>
        <taxon>Magnoliopsida</taxon>
        <taxon>Liliopsida</taxon>
        <taxon>Asparagales</taxon>
        <taxon>Orchidaceae</taxon>
        <taxon>Apostasioideae</taxon>
        <taxon>Apostasia</taxon>
    </lineage>
</organism>
<reference evidence="2 3" key="1">
    <citation type="journal article" date="2017" name="Nature">
        <title>The Apostasia genome and the evolution of orchids.</title>
        <authorList>
            <person name="Zhang G.Q."/>
            <person name="Liu K.W."/>
            <person name="Li Z."/>
            <person name="Lohaus R."/>
            <person name="Hsiao Y.Y."/>
            <person name="Niu S.C."/>
            <person name="Wang J.Y."/>
            <person name="Lin Y.C."/>
            <person name="Xu Q."/>
            <person name="Chen L.J."/>
            <person name="Yoshida K."/>
            <person name="Fujiwara S."/>
            <person name="Wang Z.W."/>
            <person name="Zhang Y.Q."/>
            <person name="Mitsuda N."/>
            <person name="Wang M."/>
            <person name="Liu G.H."/>
            <person name="Pecoraro L."/>
            <person name="Huang H.X."/>
            <person name="Xiao X.J."/>
            <person name="Lin M."/>
            <person name="Wu X.Y."/>
            <person name="Wu W.L."/>
            <person name="Chen Y.Y."/>
            <person name="Chang S.B."/>
            <person name="Sakamoto S."/>
            <person name="Ohme-Takagi M."/>
            <person name="Yagi M."/>
            <person name="Zeng S.J."/>
            <person name="Shen C.Y."/>
            <person name="Yeh C.M."/>
            <person name="Luo Y.B."/>
            <person name="Tsai W.C."/>
            <person name="Van de Peer Y."/>
            <person name="Liu Z.J."/>
        </authorList>
    </citation>
    <scope>NUCLEOTIDE SEQUENCE [LARGE SCALE GENOMIC DNA]</scope>
    <source>
        <strain evidence="3">cv. Shenzhen</strain>
        <tissue evidence="2">Stem</tissue>
    </source>
</reference>
<dbReference type="STRING" id="1088818.A0A2I0A9S1"/>
<name>A0A2I0A9S1_9ASPA</name>
<sequence length="178" mass="19422">MDLIFEWPVEALVFRYSATIGGSLCTCLALLAAALSFWRFRFLGSASASKTPDAAAVVSLTPSPPPPSAATNSFREPPIFASAVPDRLCREDCQSSPKGRFTAYFLAEEDVNGGEEEVEIDGVNDVLDGFRRLDCGWRGDLGWYCYQDRKTINGSVVRLWDGRQRGSAAALATQMLSI</sequence>
<dbReference type="OrthoDB" id="1921606at2759"/>
<dbReference type="Proteomes" id="UP000236161">
    <property type="component" value="Unassembled WGS sequence"/>
</dbReference>
<dbReference type="AlphaFoldDB" id="A0A2I0A9S1"/>
<keyword evidence="1" id="KW-0472">Membrane</keyword>
<gene>
    <name evidence="2" type="ORF">AXF42_Ash010209</name>
</gene>
<dbReference type="PANTHER" id="PTHR36369:SF1">
    <property type="entry name" value="TRANSMEMBRANE PROTEIN"/>
    <property type="match status" value="1"/>
</dbReference>
<keyword evidence="1" id="KW-1133">Transmembrane helix</keyword>
<keyword evidence="3" id="KW-1185">Reference proteome</keyword>
<keyword evidence="1" id="KW-0812">Transmembrane</keyword>
<proteinExistence type="predicted"/>